<keyword evidence="2" id="KW-1133">Transmembrane helix</keyword>
<evidence type="ECO:0000256" key="2">
    <source>
        <dbReference type="SAM" id="Phobius"/>
    </source>
</evidence>
<keyword evidence="4" id="KW-1185">Reference proteome</keyword>
<keyword evidence="2" id="KW-0472">Membrane</keyword>
<evidence type="ECO:0000313" key="4">
    <source>
        <dbReference type="Proteomes" id="UP000765509"/>
    </source>
</evidence>
<feature type="region of interest" description="Disordered" evidence="1">
    <location>
        <begin position="141"/>
        <end position="182"/>
    </location>
</feature>
<comment type="caution">
    <text evidence="3">The sequence shown here is derived from an EMBL/GenBank/DDBJ whole genome shotgun (WGS) entry which is preliminary data.</text>
</comment>
<keyword evidence="2" id="KW-0812">Transmembrane</keyword>
<organism evidence="3 4">
    <name type="scientific">Austropuccinia psidii MF-1</name>
    <dbReference type="NCBI Taxonomy" id="1389203"/>
    <lineage>
        <taxon>Eukaryota</taxon>
        <taxon>Fungi</taxon>
        <taxon>Dikarya</taxon>
        <taxon>Basidiomycota</taxon>
        <taxon>Pucciniomycotina</taxon>
        <taxon>Pucciniomycetes</taxon>
        <taxon>Pucciniales</taxon>
        <taxon>Sphaerophragmiaceae</taxon>
        <taxon>Austropuccinia</taxon>
    </lineage>
</organism>
<accession>A0A9Q3IGW8</accession>
<feature type="transmembrane region" description="Helical" evidence="2">
    <location>
        <begin position="26"/>
        <end position="44"/>
    </location>
</feature>
<evidence type="ECO:0000313" key="3">
    <source>
        <dbReference type="EMBL" id="MBW0538314.1"/>
    </source>
</evidence>
<protein>
    <submittedName>
        <fullName evidence="3">Uncharacterized protein</fullName>
    </submittedName>
</protein>
<evidence type="ECO:0000256" key="1">
    <source>
        <dbReference type="SAM" id="MobiDB-lite"/>
    </source>
</evidence>
<sequence>MSQPRGITPQWVFCRKYSLNPFDGKLVMSLVLWPIGLFLVFMAFEPNNLSLAVSCIHWPFWPIHHLTNPQANTPFLGLGGPSGLPGASDPSIHHQGPWPHPFDYGVEGLTGPFGPIRPPIASMSYVDQPEPILAPDLISPKNGHKDPRTQIGHFQPLASGNHQRPPAQAQKSFPSIKGKDSPSPMYSVPRIQEWCIYGIIYHYAPIFLINPMVMVSGPNYAISNKVPKSITHFRGSIFGNSVFQSLAATRAPFKDPNHLALQELGCTFFQDYSRGSFKSLLIIQSAVKA</sequence>
<dbReference type="EMBL" id="AVOT02042877">
    <property type="protein sequence ID" value="MBW0538314.1"/>
    <property type="molecule type" value="Genomic_DNA"/>
</dbReference>
<dbReference type="Proteomes" id="UP000765509">
    <property type="component" value="Unassembled WGS sequence"/>
</dbReference>
<proteinExistence type="predicted"/>
<reference evidence="3" key="1">
    <citation type="submission" date="2021-03" db="EMBL/GenBank/DDBJ databases">
        <title>Draft genome sequence of rust myrtle Austropuccinia psidii MF-1, a brazilian biotype.</title>
        <authorList>
            <person name="Quecine M.C."/>
            <person name="Pachon D.M.R."/>
            <person name="Bonatelli M.L."/>
            <person name="Correr F.H."/>
            <person name="Franceschini L.M."/>
            <person name="Leite T.F."/>
            <person name="Margarido G.R.A."/>
            <person name="Almeida C.A."/>
            <person name="Ferrarezi J.A."/>
            <person name="Labate C.A."/>
        </authorList>
    </citation>
    <scope>NUCLEOTIDE SEQUENCE</scope>
    <source>
        <strain evidence="3">MF-1</strain>
    </source>
</reference>
<name>A0A9Q3IGW8_9BASI</name>
<dbReference type="AlphaFoldDB" id="A0A9Q3IGW8"/>
<gene>
    <name evidence="3" type="ORF">O181_078029</name>
</gene>